<dbReference type="SMART" id="SM00226">
    <property type="entry name" value="LMWPc"/>
    <property type="match status" value="1"/>
</dbReference>
<dbReference type="PRINTS" id="PR00719">
    <property type="entry name" value="LMWPTPASE"/>
</dbReference>
<dbReference type="SUPFAM" id="SSF52788">
    <property type="entry name" value="Phosphotyrosine protein phosphatases I"/>
    <property type="match status" value="1"/>
</dbReference>
<organism evidence="5 6">
    <name type="scientific">Tissierella carlieri</name>
    <dbReference type="NCBI Taxonomy" id="689904"/>
    <lineage>
        <taxon>Bacteria</taxon>
        <taxon>Bacillati</taxon>
        <taxon>Bacillota</taxon>
        <taxon>Tissierellia</taxon>
        <taxon>Tissierellales</taxon>
        <taxon>Tissierellaceae</taxon>
        <taxon>Tissierella</taxon>
    </lineage>
</organism>
<dbReference type="PANTHER" id="PTHR11717:SF31">
    <property type="entry name" value="LOW MOLECULAR WEIGHT PROTEIN-TYROSINE-PHOSPHATASE ETP-RELATED"/>
    <property type="match status" value="1"/>
</dbReference>
<protein>
    <submittedName>
        <fullName evidence="5">Low molecular weight protein arginine phosphatase</fullName>
    </submittedName>
</protein>
<dbReference type="InterPro" id="IPR036196">
    <property type="entry name" value="Ptyr_pPase_sf"/>
</dbReference>
<feature type="domain" description="Phosphotyrosine protein phosphatase I" evidence="4">
    <location>
        <begin position="1"/>
        <end position="145"/>
    </location>
</feature>
<gene>
    <name evidence="5" type="ORF">NE686_08740</name>
</gene>
<reference evidence="5 6" key="1">
    <citation type="submission" date="2022-06" db="EMBL/GenBank/DDBJ databases">
        <title>Isolation of gut microbiota from human fecal samples.</title>
        <authorList>
            <person name="Pamer E.G."/>
            <person name="Barat B."/>
            <person name="Waligurski E."/>
            <person name="Medina S."/>
            <person name="Paddock L."/>
            <person name="Mostad J."/>
        </authorList>
    </citation>
    <scope>NUCLEOTIDE SEQUENCE [LARGE SCALE GENOMIC DNA]</scope>
    <source>
        <strain evidence="5 6">DFI.7.95</strain>
    </source>
</reference>
<evidence type="ECO:0000256" key="2">
    <source>
        <dbReference type="ARBA" id="ARBA00022801"/>
    </source>
</evidence>
<dbReference type="RefSeq" id="WP_256311205.1">
    <property type="nucleotide sequence ID" value="NZ_JANGAC010000005.1"/>
</dbReference>
<evidence type="ECO:0000259" key="4">
    <source>
        <dbReference type="SMART" id="SM00226"/>
    </source>
</evidence>
<sequence>MIVLFVCTGNTCRSPMAEGILKSIAKEKKLSLEVKSAGISVFDGDNASKNSIEAMRKIGIDISKHKARQLHRDLVDEADLILTMSRSHKEIIISNFPTAKDKICTLLEYVYKIDKDIADPYGGNLLLYEHTREEIYKAIEKIIDNGQLTIN</sequence>
<comment type="similarity">
    <text evidence="1">Belongs to the low molecular weight phosphotyrosine protein phosphatase family.</text>
</comment>
<dbReference type="InterPro" id="IPR050438">
    <property type="entry name" value="LMW_PTPase"/>
</dbReference>
<dbReference type="PANTHER" id="PTHR11717">
    <property type="entry name" value="LOW MOLECULAR WEIGHT PROTEIN TYROSINE PHOSPHATASE"/>
    <property type="match status" value="1"/>
</dbReference>
<keyword evidence="3" id="KW-0904">Protein phosphatase</keyword>
<name>A0ABT1S9L3_9FIRM</name>
<evidence type="ECO:0000313" key="5">
    <source>
        <dbReference type="EMBL" id="MCQ4923168.1"/>
    </source>
</evidence>
<keyword evidence="6" id="KW-1185">Reference proteome</keyword>
<dbReference type="Proteomes" id="UP001524478">
    <property type="component" value="Unassembled WGS sequence"/>
</dbReference>
<evidence type="ECO:0000256" key="1">
    <source>
        <dbReference type="ARBA" id="ARBA00011063"/>
    </source>
</evidence>
<accession>A0ABT1S9L3</accession>
<evidence type="ECO:0000313" key="6">
    <source>
        <dbReference type="Proteomes" id="UP001524478"/>
    </source>
</evidence>
<proteinExistence type="inferred from homology"/>
<evidence type="ECO:0000256" key="3">
    <source>
        <dbReference type="ARBA" id="ARBA00022912"/>
    </source>
</evidence>
<dbReference type="EMBL" id="JANGAC010000005">
    <property type="protein sequence ID" value="MCQ4923168.1"/>
    <property type="molecule type" value="Genomic_DNA"/>
</dbReference>
<comment type="caution">
    <text evidence="5">The sequence shown here is derived from an EMBL/GenBank/DDBJ whole genome shotgun (WGS) entry which is preliminary data.</text>
</comment>
<dbReference type="Pfam" id="PF01451">
    <property type="entry name" value="LMWPc"/>
    <property type="match status" value="1"/>
</dbReference>
<keyword evidence="2" id="KW-0378">Hydrolase</keyword>
<dbReference type="InterPro" id="IPR023485">
    <property type="entry name" value="Ptyr_pPase"/>
</dbReference>
<dbReference type="Gene3D" id="3.40.50.2300">
    <property type="match status" value="1"/>
</dbReference>
<dbReference type="InterPro" id="IPR017867">
    <property type="entry name" value="Tyr_phospatase_low_mol_wt"/>
</dbReference>
<dbReference type="CDD" id="cd16344">
    <property type="entry name" value="LMWPAP"/>
    <property type="match status" value="1"/>
</dbReference>